<evidence type="ECO:0000256" key="4">
    <source>
        <dbReference type="ARBA" id="ARBA00023002"/>
    </source>
</evidence>
<dbReference type="AlphaFoldDB" id="A0A6B3QQZ5"/>
<comment type="catalytic activity">
    <reaction evidence="5">
        <text>pyridoxine 5'-phosphate + O2 = pyridoxal 5'-phosphate + H2O2</text>
        <dbReference type="Rhea" id="RHEA:15149"/>
        <dbReference type="ChEBI" id="CHEBI:15379"/>
        <dbReference type="ChEBI" id="CHEBI:16240"/>
        <dbReference type="ChEBI" id="CHEBI:58589"/>
        <dbReference type="ChEBI" id="CHEBI:597326"/>
        <dbReference type="EC" id="1.4.3.5"/>
    </reaction>
</comment>
<feature type="binding site" evidence="5 6">
    <location>
        <position position="181"/>
    </location>
    <ligand>
        <name>FMN</name>
        <dbReference type="ChEBI" id="CHEBI:58210"/>
    </ligand>
</feature>
<accession>A0A6B3QQZ5</accession>
<protein>
    <recommendedName>
        <fullName evidence="5">Pyridoxine/pyridoxamine 5'-phosphate oxidase</fullName>
        <ecNumber evidence="5">1.4.3.5</ecNumber>
    </recommendedName>
    <alternativeName>
        <fullName evidence="5">PNP/PMP oxidase</fullName>
        <shortName evidence="5">PNPOx</shortName>
    </alternativeName>
    <alternativeName>
        <fullName evidence="5">Pyridoxal 5'-phosphate synthase</fullName>
    </alternativeName>
</protein>
<dbReference type="UniPathway" id="UPA01068">
    <property type="reaction ID" value="UER00304"/>
</dbReference>
<comment type="pathway">
    <text evidence="5">Cofactor metabolism; pyridoxal 5'-phosphate salvage; pyridoxal 5'-phosphate from pyridoxine 5'-phosphate: step 1/1.</text>
</comment>
<dbReference type="PANTHER" id="PTHR10851:SF0">
    <property type="entry name" value="PYRIDOXINE-5'-PHOSPHATE OXIDASE"/>
    <property type="match status" value="1"/>
</dbReference>
<dbReference type="InterPro" id="IPR019576">
    <property type="entry name" value="Pyridoxamine_oxidase_dimer_C"/>
</dbReference>
<feature type="binding site" evidence="5">
    <location>
        <begin position="187"/>
        <end position="189"/>
    </location>
    <ligand>
        <name>substrate</name>
    </ligand>
</feature>
<keyword evidence="4 5" id="KW-0560">Oxidoreductase</keyword>
<comment type="caution">
    <text evidence="10">The sequence shown here is derived from an EMBL/GenBank/DDBJ whole genome shotgun (WGS) entry which is preliminary data.</text>
</comment>
<dbReference type="GO" id="GO:0010181">
    <property type="term" value="F:FMN binding"/>
    <property type="evidence" value="ECO:0007669"/>
    <property type="project" value="UniProtKB-UniRule"/>
</dbReference>
<feature type="binding site" evidence="5 6">
    <location>
        <begin position="72"/>
        <end position="73"/>
    </location>
    <ligand>
        <name>FMN</name>
        <dbReference type="ChEBI" id="CHEBI:58210"/>
    </ligand>
</feature>
<evidence type="ECO:0000256" key="3">
    <source>
        <dbReference type="ARBA" id="ARBA00022643"/>
    </source>
</evidence>
<dbReference type="NCBIfam" id="NF004231">
    <property type="entry name" value="PRK05679.1"/>
    <property type="match status" value="1"/>
</dbReference>
<dbReference type="Pfam" id="PF10590">
    <property type="entry name" value="PNP_phzG_C"/>
    <property type="match status" value="1"/>
</dbReference>
<comment type="cofactor">
    <cofactor evidence="5 6">
        <name>FMN</name>
        <dbReference type="ChEBI" id="CHEBI:58210"/>
    </cofactor>
    <text evidence="5 6">Binds 1 FMN per subunit.</text>
</comment>
<comment type="similarity">
    <text evidence="1 5">Belongs to the pyridoxamine 5'-phosphate oxidase family.</text>
</comment>
<evidence type="ECO:0000259" key="8">
    <source>
        <dbReference type="Pfam" id="PF01243"/>
    </source>
</evidence>
<name>A0A6B3QQZ5_STRTE</name>
<evidence type="ECO:0000256" key="7">
    <source>
        <dbReference type="SAM" id="MobiDB-lite"/>
    </source>
</evidence>
<dbReference type="GO" id="GO:0004733">
    <property type="term" value="F:pyridoxamine phosphate oxidase activity"/>
    <property type="evidence" value="ECO:0007669"/>
    <property type="project" value="UniProtKB-UniRule"/>
</dbReference>
<dbReference type="Gene3D" id="2.30.110.10">
    <property type="entry name" value="Electron Transport, Fmn-binding Protein, Chain A"/>
    <property type="match status" value="1"/>
</dbReference>
<feature type="domain" description="Pyridoxamine 5'-phosphate oxidase N-terminal" evidence="8">
    <location>
        <begin position="35"/>
        <end position="152"/>
    </location>
</feature>
<dbReference type="InterPro" id="IPR000659">
    <property type="entry name" value="Pyridox_Oxase"/>
</dbReference>
<feature type="binding site" evidence="5">
    <location>
        <position position="123"/>
    </location>
    <ligand>
        <name>substrate</name>
    </ligand>
</feature>
<reference evidence="10" key="1">
    <citation type="journal article" date="2020" name="Microorganisms">
        <title>Isolation, Genomic and Metabolomic Characterization of Streptomyces tendae VITAKN with Quorum Sensing Inhibitory Activity from Southern India.</title>
        <authorList>
            <person name="Ishaque N.M."/>
            <person name="Burgsdorf I."/>
            <person name="Limlingan Malit J.J."/>
            <person name="Saha S."/>
            <person name="Teta R."/>
            <person name="Ewe D."/>
            <person name="Kannabiran K."/>
            <person name="Hrouzek P."/>
            <person name="Steindler L."/>
            <person name="Costantino V."/>
            <person name="Saurav K."/>
        </authorList>
    </citation>
    <scope>NUCLEOTIDE SEQUENCE</scope>
    <source>
        <strain evidence="10">VITAKN</strain>
    </source>
</reference>
<feature type="binding site" evidence="5 6">
    <location>
        <begin position="57"/>
        <end position="62"/>
    </location>
    <ligand>
        <name>FMN</name>
        <dbReference type="ChEBI" id="CHEBI:58210"/>
    </ligand>
</feature>
<keyword evidence="5" id="KW-0664">Pyridoxine biosynthesis</keyword>
<organism evidence="10">
    <name type="scientific">Streptomyces tendae</name>
    <dbReference type="NCBI Taxonomy" id="1932"/>
    <lineage>
        <taxon>Bacteria</taxon>
        <taxon>Bacillati</taxon>
        <taxon>Actinomycetota</taxon>
        <taxon>Actinomycetes</taxon>
        <taxon>Kitasatosporales</taxon>
        <taxon>Streptomycetaceae</taxon>
        <taxon>Streptomyces</taxon>
    </lineage>
</organism>
<dbReference type="PANTHER" id="PTHR10851">
    <property type="entry name" value="PYRIDOXINE-5-PHOSPHATE OXIDASE"/>
    <property type="match status" value="1"/>
</dbReference>
<feature type="domain" description="Pyridoxine 5'-phosphate oxidase dimerisation C-terminal" evidence="9">
    <location>
        <begin position="168"/>
        <end position="210"/>
    </location>
</feature>
<keyword evidence="3 5" id="KW-0288">FMN</keyword>
<dbReference type="GO" id="GO:0008615">
    <property type="term" value="P:pyridoxine biosynthetic process"/>
    <property type="evidence" value="ECO:0007669"/>
    <property type="project" value="UniProtKB-UniRule"/>
</dbReference>
<feature type="binding site" evidence="5">
    <location>
        <position position="119"/>
    </location>
    <ligand>
        <name>substrate</name>
    </ligand>
</feature>
<feature type="region of interest" description="Disordered" evidence="7">
    <location>
        <begin position="1"/>
        <end position="20"/>
    </location>
</feature>
<dbReference type="SUPFAM" id="SSF50475">
    <property type="entry name" value="FMN-binding split barrel"/>
    <property type="match status" value="1"/>
</dbReference>
<dbReference type="EC" id="1.4.3.5" evidence="5"/>
<dbReference type="NCBIfam" id="TIGR00558">
    <property type="entry name" value="pdxH"/>
    <property type="match status" value="1"/>
</dbReference>
<dbReference type="RefSeq" id="WP_164460100.1">
    <property type="nucleotide sequence ID" value="NZ_JAAIFS010000006.1"/>
</dbReference>
<feature type="binding site" evidence="5 6">
    <location>
        <position position="79"/>
    </location>
    <ligand>
        <name>FMN</name>
        <dbReference type="ChEBI" id="CHEBI:58210"/>
    </ligand>
</feature>
<gene>
    <name evidence="5 10" type="primary">pdxH</name>
    <name evidence="10" type="ORF">GUR47_28200</name>
</gene>
<evidence type="ECO:0000256" key="1">
    <source>
        <dbReference type="ARBA" id="ARBA00007301"/>
    </source>
</evidence>
<keyword evidence="2 5" id="KW-0285">Flavoprotein</keyword>
<dbReference type="InterPro" id="IPR012349">
    <property type="entry name" value="Split_barrel_FMN-bd"/>
</dbReference>
<evidence type="ECO:0000256" key="5">
    <source>
        <dbReference type="HAMAP-Rule" id="MF_01629"/>
    </source>
</evidence>
<dbReference type="InterPro" id="IPR011576">
    <property type="entry name" value="Pyridox_Oxase_N"/>
</dbReference>
<feature type="binding site" evidence="5 6">
    <location>
        <begin position="136"/>
        <end position="137"/>
    </location>
    <ligand>
        <name>FMN</name>
        <dbReference type="ChEBI" id="CHEBI:58210"/>
    </ligand>
</feature>
<comment type="subunit">
    <text evidence="5">Homodimer.</text>
</comment>
<comment type="pathway">
    <text evidence="5">Cofactor metabolism; pyridoxal 5'-phosphate salvage; pyridoxal 5'-phosphate from pyridoxamine 5'-phosphate: step 1/1.</text>
</comment>
<feature type="binding site" evidence="5 6">
    <location>
        <position position="101"/>
    </location>
    <ligand>
        <name>FMN</name>
        <dbReference type="ChEBI" id="CHEBI:58210"/>
    </ligand>
</feature>
<evidence type="ECO:0000259" key="9">
    <source>
        <dbReference type="Pfam" id="PF10590"/>
    </source>
</evidence>
<feature type="binding site" evidence="5 6">
    <location>
        <position position="191"/>
    </location>
    <ligand>
        <name>FMN</name>
        <dbReference type="ChEBI" id="CHEBI:58210"/>
    </ligand>
</feature>
<feature type="binding site" evidence="5">
    <location>
        <position position="127"/>
    </location>
    <ligand>
        <name>substrate</name>
    </ligand>
</feature>
<comment type="catalytic activity">
    <reaction evidence="5">
        <text>pyridoxamine 5'-phosphate + O2 + H2O = pyridoxal 5'-phosphate + H2O2 + NH4(+)</text>
        <dbReference type="Rhea" id="RHEA:15817"/>
        <dbReference type="ChEBI" id="CHEBI:15377"/>
        <dbReference type="ChEBI" id="CHEBI:15379"/>
        <dbReference type="ChEBI" id="CHEBI:16240"/>
        <dbReference type="ChEBI" id="CHEBI:28938"/>
        <dbReference type="ChEBI" id="CHEBI:58451"/>
        <dbReference type="ChEBI" id="CHEBI:597326"/>
        <dbReference type="EC" id="1.4.3.5"/>
    </reaction>
</comment>
<comment type="caution">
    <text evidence="5">Lacks conserved residue(s) required for the propagation of feature annotation.</text>
</comment>
<sequence>MTSSHDGLPETAQGPAAESEPFDLFERWYGEAESSELNDPNAMAIATADANGLPDVRMVLLKHRDTRGFVFFTNTESAKGREIAENGQASGVLHWKSLRRQVRFRGPVEQVTPEESDAYFTSRARDSRIGAWASRQSSALPARKVLEDAVQAETARFEGRDVPRPAHWAGYRIRPIYLEFWSDRPFRLHDRLVFTRMTPRGAWEHGRLYP</sequence>
<dbReference type="HAMAP" id="MF_01629">
    <property type="entry name" value="PdxH"/>
    <property type="match status" value="1"/>
</dbReference>
<evidence type="ECO:0000313" key="10">
    <source>
        <dbReference type="EMBL" id="NEV90513.1"/>
    </source>
</evidence>
<dbReference type="EMBL" id="JAAIFS010000006">
    <property type="protein sequence ID" value="NEV90513.1"/>
    <property type="molecule type" value="Genomic_DNA"/>
</dbReference>
<comment type="function">
    <text evidence="5">Catalyzes the oxidation of either pyridoxine 5'-phosphate (PNP) or pyridoxamine 5'-phosphate (PMP) into pyridoxal 5'-phosphate (PLP).</text>
</comment>
<dbReference type="PIRSF" id="PIRSF000190">
    <property type="entry name" value="Pyd_amn-ph_oxd"/>
    <property type="match status" value="1"/>
</dbReference>
<proteinExistence type="inferred from homology"/>
<feature type="binding site" evidence="5">
    <location>
        <position position="62"/>
    </location>
    <ligand>
        <name>substrate</name>
    </ligand>
</feature>
<dbReference type="Pfam" id="PF01243">
    <property type="entry name" value="PNPOx_N"/>
    <property type="match status" value="1"/>
</dbReference>
<evidence type="ECO:0000256" key="6">
    <source>
        <dbReference type="PIRSR" id="PIRSR000190-2"/>
    </source>
</evidence>
<evidence type="ECO:0000256" key="2">
    <source>
        <dbReference type="ARBA" id="ARBA00022630"/>
    </source>
</evidence>